<dbReference type="InParanoid" id="A0A1Y2FGJ3"/>
<dbReference type="AlphaFoldDB" id="A0A1Y2FGJ3"/>
<name>A0A1Y2FGJ3_9BASI</name>
<dbReference type="Proteomes" id="UP000193467">
    <property type="component" value="Unassembled WGS sequence"/>
</dbReference>
<reference evidence="1 2" key="1">
    <citation type="submission" date="2016-07" db="EMBL/GenBank/DDBJ databases">
        <title>Pervasive Adenine N6-methylation of Active Genes in Fungi.</title>
        <authorList>
            <consortium name="DOE Joint Genome Institute"/>
            <person name="Mondo S.J."/>
            <person name="Dannebaum R.O."/>
            <person name="Kuo R.C."/>
            <person name="Labutti K."/>
            <person name="Haridas S."/>
            <person name="Kuo A."/>
            <person name="Salamov A."/>
            <person name="Ahrendt S.R."/>
            <person name="Lipzen A."/>
            <person name="Sullivan W."/>
            <person name="Andreopoulos W.B."/>
            <person name="Clum A."/>
            <person name="Lindquist E."/>
            <person name="Daum C."/>
            <person name="Ramamoorthy G.K."/>
            <person name="Gryganskyi A."/>
            <person name="Culley D."/>
            <person name="Magnuson J.K."/>
            <person name="James T.Y."/>
            <person name="O'Malley M.A."/>
            <person name="Stajich J.E."/>
            <person name="Spatafora J.W."/>
            <person name="Visel A."/>
            <person name="Grigoriev I.V."/>
        </authorList>
    </citation>
    <scope>NUCLEOTIDE SEQUENCE [LARGE SCALE GENOMIC DNA]</scope>
    <source>
        <strain evidence="1 2">62-1032</strain>
    </source>
</reference>
<evidence type="ECO:0000313" key="1">
    <source>
        <dbReference type="EMBL" id="ORY82406.1"/>
    </source>
</evidence>
<protein>
    <submittedName>
        <fullName evidence="1">Uncharacterized protein</fullName>
    </submittedName>
</protein>
<comment type="caution">
    <text evidence="1">The sequence shown here is derived from an EMBL/GenBank/DDBJ whole genome shotgun (WGS) entry which is preliminary data.</text>
</comment>
<organism evidence="1 2">
    <name type="scientific">Leucosporidium creatinivorum</name>
    <dbReference type="NCBI Taxonomy" id="106004"/>
    <lineage>
        <taxon>Eukaryota</taxon>
        <taxon>Fungi</taxon>
        <taxon>Dikarya</taxon>
        <taxon>Basidiomycota</taxon>
        <taxon>Pucciniomycotina</taxon>
        <taxon>Microbotryomycetes</taxon>
        <taxon>Leucosporidiales</taxon>
        <taxon>Leucosporidium</taxon>
    </lineage>
</organism>
<evidence type="ECO:0000313" key="2">
    <source>
        <dbReference type="Proteomes" id="UP000193467"/>
    </source>
</evidence>
<accession>A0A1Y2FGJ3</accession>
<sequence>MSAPPQLHFGPAELARLAELKSTIPPAELDPVAAHWTGQSLSRYMQPLASPNKPEGILRRNRDDITRLRSQYQAAIGIRGEFCKLFTGPAPFFLPPIPEHQDYPDVLHLAQVAVDQSSAQIASWAPGHENWQSLYATLVQQNRATGTLAYFNGRPFIKLMSEPYCAALLDRYVEYVAVRMARSSRWNPASSSPVVWLGYTEWHSINFFDQARVVLAAKEYEEYVRQVFANRALGLSTPKPWHLTSVPMFELQHLPSLTSRQARRSGVSQEELEKRWT</sequence>
<gene>
    <name evidence="1" type="ORF">BCR35DRAFT_331469</name>
</gene>
<dbReference type="EMBL" id="MCGR01000021">
    <property type="protein sequence ID" value="ORY82406.1"/>
    <property type="molecule type" value="Genomic_DNA"/>
</dbReference>
<keyword evidence="2" id="KW-1185">Reference proteome</keyword>
<proteinExistence type="predicted"/>